<dbReference type="GO" id="GO:0016226">
    <property type="term" value="P:iron-sulfur cluster assembly"/>
    <property type="evidence" value="ECO:0007669"/>
    <property type="project" value="UniProtKB-UniRule"/>
</dbReference>
<organism evidence="3 4">
    <name type="scientific">Hymenolepis diminuta</name>
    <name type="common">Rat tapeworm</name>
    <dbReference type="NCBI Taxonomy" id="6216"/>
    <lineage>
        <taxon>Eukaryota</taxon>
        <taxon>Metazoa</taxon>
        <taxon>Spiralia</taxon>
        <taxon>Lophotrochozoa</taxon>
        <taxon>Platyhelminthes</taxon>
        <taxon>Cestoda</taxon>
        <taxon>Eucestoda</taxon>
        <taxon>Cyclophyllidea</taxon>
        <taxon>Hymenolepididae</taxon>
        <taxon>Hymenolepis</taxon>
    </lineage>
</organism>
<dbReference type="PANTHER" id="PTHR12891">
    <property type="entry name" value="DNA REPAIR/TRANSCRIPTION PROTEIN MET18/MMS19"/>
    <property type="match status" value="1"/>
</dbReference>
<keyword evidence="1" id="KW-0963">Cytoplasm</keyword>
<dbReference type="InterPro" id="IPR039920">
    <property type="entry name" value="MMS19"/>
</dbReference>
<dbReference type="AlphaFoldDB" id="A0A564YG79"/>
<evidence type="ECO:0000256" key="1">
    <source>
        <dbReference type="RuleBase" id="RU367072"/>
    </source>
</evidence>
<proteinExistence type="inferred from homology"/>
<dbReference type="EMBL" id="CABIJS010000188">
    <property type="protein sequence ID" value="VUZ45718.1"/>
    <property type="molecule type" value="Genomic_DNA"/>
</dbReference>
<gene>
    <name evidence="3" type="ORF">WMSIL1_LOCUS5668</name>
</gene>
<name>A0A564YG79_HYMDI</name>
<comment type="subcellular location">
    <subcellularLocation>
        <location evidence="1">Cytoplasm</location>
        <location evidence="1">Cytoskeleton</location>
        <location evidence="1">Spindle</location>
    </subcellularLocation>
    <subcellularLocation>
        <location evidence="1">Nucleus</location>
    </subcellularLocation>
</comment>
<reference evidence="3 4" key="1">
    <citation type="submission" date="2019-07" db="EMBL/GenBank/DDBJ databases">
        <authorList>
            <person name="Jastrzebski P J."/>
            <person name="Paukszto L."/>
            <person name="Jastrzebski P J."/>
        </authorList>
    </citation>
    <scope>NUCLEOTIDE SEQUENCE [LARGE SCALE GENOMIC DNA]</scope>
    <source>
        <strain evidence="3 4">WMS-il1</strain>
    </source>
</reference>
<dbReference type="GO" id="GO:0005634">
    <property type="term" value="C:nucleus"/>
    <property type="evidence" value="ECO:0007669"/>
    <property type="project" value="UniProtKB-SubCell"/>
</dbReference>
<feature type="domain" description="MMS19 N-terminal" evidence="2">
    <location>
        <begin position="4"/>
        <end position="121"/>
    </location>
</feature>
<dbReference type="GO" id="GO:0005819">
    <property type="term" value="C:spindle"/>
    <property type="evidence" value="ECO:0007669"/>
    <property type="project" value="UniProtKB-SubCell"/>
</dbReference>
<evidence type="ECO:0000313" key="3">
    <source>
        <dbReference type="EMBL" id="VUZ45718.1"/>
    </source>
</evidence>
<comment type="function">
    <text evidence="1">Key component of the cytosolic iron-sulfur protein assembly (CIA) complex, a multiprotein complex that mediates the incorporation of iron-sulfur cluster into apoproteins specifically involved in DNA metabolism and genomic integrity. In the CIA complex, MMS19 acts as an adapter between early-acting CIA components and a subset of cellular target iron-sulfur proteins.</text>
</comment>
<dbReference type="InterPro" id="IPR016024">
    <property type="entry name" value="ARM-type_fold"/>
</dbReference>
<comment type="similarity">
    <text evidence="1">Belongs to the MET18/MMS19 family.</text>
</comment>
<dbReference type="GO" id="GO:0051604">
    <property type="term" value="P:protein maturation"/>
    <property type="evidence" value="ECO:0007669"/>
    <property type="project" value="UniProtKB-UniRule"/>
</dbReference>
<dbReference type="GO" id="GO:0097361">
    <property type="term" value="C:cytosolic [4Fe-4S] assembly targeting complex"/>
    <property type="evidence" value="ECO:0007669"/>
    <property type="project" value="UniProtKB-UniRule"/>
</dbReference>
<dbReference type="PANTHER" id="PTHR12891:SF0">
    <property type="entry name" value="MMS19 NUCLEOTIDE EXCISION REPAIR PROTEIN HOMOLOG"/>
    <property type="match status" value="1"/>
</dbReference>
<dbReference type="SUPFAM" id="SSF48371">
    <property type="entry name" value="ARM repeat"/>
    <property type="match status" value="1"/>
</dbReference>
<sequence length="979" mass="108635">MSLKLEFIRGFIASVENERDPECLMSVFAMHHTILKRFNLAHLAEDHFDIMAAYFPVDYNPPARSKLEVGRVQLADRLEAALFASRQIDANFLLPLLLEKATSHRPEARTDALSLLADCVTGIPHVGSSFIDFRIDIPSATAAEDPIPIAHVTAYLFALCNMVKQLATEMDASDDSEDIKQILCFVAGLSAMYKGKSEELDFTETFLKCLWPEKSGVESGVMVKLESWFAVAPDGAHVIPNQIPDALVADCLLTAVLATPGGPLLPRLFRRLATPLLWPRVDPLPTEDCFYCAKFEQLALWTPHFSLLNRLLSHVSRCSGLSVKDLRVNEEEICAIIYNLSNTLKRACGDLKMCEEEGDVKYGLTEVTTFSLLCRLLPLVEFDFKIERMEVGKAFMEFCPHILEHMLPDKTENSVLRALRLEQQNLLASLITQPSLIEDNLKLLLFKALEDESPMEYKGVAIEILQRAACGSSAILGNFLTLMFESCRDSISLTPLVQLVSAILFITNSLRQSDKDGALPLFASSLLNKARDFIDLTTRLIYNLDEKETKYCLVDLLSTVRLVSSSLSIEEQAKAFASFLEFTNTAQIVNPYVALLLDNAIFSAIRPNLSDLPLDDILNLISNYFSIVISDHNNSSTLKCIAFNELCVTVETMVNKFTNKKIPETLQTILDSLLMALKTDSHTSLTLLTSRFVVMILRGLLVSQLPVSSERQQLIDSLLNIILFNTIDYKTSLQTACLLYSIHLLLPLSEDDADVEIEQEEQTDVEGMGMNEEVCHCLVSPLAVQKCFCLVGLGLRDSWKKMKSITNPSADQIILEEAFLQGYLRLVSLLPDDILGVYASEALEPAVLGVVGEAGRSIGPRTRALSLKVIARMAAAQRSTSSFNTSTPLLSSPDAADNFLAKLAALRLTCAAADSSHPSTSSLRFNLARCLRFLVDLPPSVTSRHRSNVSRLLEDLLDDDCQSVRLEAAQANNEWCLRI</sequence>
<accession>A0A564YG79</accession>
<dbReference type="Proteomes" id="UP000321570">
    <property type="component" value="Unassembled WGS sequence"/>
</dbReference>
<keyword evidence="4" id="KW-1185">Reference proteome</keyword>
<dbReference type="InterPro" id="IPR029240">
    <property type="entry name" value="MMS19_N"/>
</dbReference>
<dbReference type="GO" id="GO:0006281">
    <property type="term" value="P:DNA repair"/>
    <property type="evidence" value="ECO:0007669"/>
    <property type="project" value="UniProtKB-UniRule"/>
</dbReference>
<comment type="subunit">
    <text evidence="1">Component of the CIA complex.</text>
</comment>
<keyword evidence="1" id="KW-0227">DNA damage</keyword>
<keyword evidence="1" id="KW-0206">Cytoskeleton</keyword>
<keyword evidence="1" id="KW-0539">Nucleus</keyword>
<keyword evidence="1" id="KW-0234">DNA repair</keyword>
<protein>
    <recommendedName>
        <fullName evidence="1">MMS19 nucleotide excision repair protein</fullName>
    </recommendedName>
</protein>
<dbReference type="Pfam" id="PF14500">
    <property type="entry name" value="MMS19_N"/>
    <property type="match status" value="1"/>
</dbReference>
<evidence type="ECO:0000313" key="4">
    <source>
        <dbReference type="Proteomes" id="UP000321570"/>
    </source>
</evidence>
<evidence type="ECO:0000259" key="2">
    <source>
        <dbReference type="Pfam" id="PF14500"/>
    </source>
</evidence>